<dbReference type="PANTHER" id="PTHR11777">
    <property type="entry name" value="ALANYL-TRNA SYNTHETASE"/>
    <property type="match status" value="1"/>
</dbReference>
<dbReference type="Proteomes" id="UP001149813">
    <property type="component" value="Unassembled WGS sequence"/>
</dbReference>
<dbReference type="Gene3D" id="3.10.310.40">
    <property type="match status" value="1"/>
</dbReference>
<evidence type="ECO:0000313" key="14">
    <source>
        <dbReference type="EMBL" id="KAJ1724703.1"/>
    </source>
</evidence>
<keyword evidence="7 12" id="KW-0067">ATP-binding</keyword>
<reference evidence="14" key="1">
    <citation type="submission" date="2022-07" db="EMBL/GenBank/DDBJ databases">
        <title>Phylogenomic reconstructions and comparative analyses of Kickxellomycotina fungi.</title>
        <authorList>
            <person name="Reynolds N.K."/>
            <person name="Stajich J.E."/>
            <person name="Barry K."/>
            <person name="Grigoriev I.V."/>
            <person name="Crous P."/>
            <person name="Smith M.E."/>
        </authorList>
    </citation>
    <scope>NUCLEOTIDE SEQUENCE</scope>
    <source>
        <strain evidence="14">NBRC 32514</strain>
    </source>
</reference>
<feature type="domain" description="Alanyl-transfer RNA synthetases family profile" evidence="13">
    <location>
        <begin position="6"/>
        <end position="768"/>
    </location>
</feature>
<dbReference type="InterPro" id="IPR045864">
    <property type="entry name" value="aa-tRNA-synth_II/BPL/LPL"/>
</dbReference>
<dbReference type="InterPro" id="IPR009000">
    <property type="entry name" value="Transl_B-barrel_sf"/>
</dbReference>
<dbReference type="Gene3D" id="3.30.980.10">
    <property type="entry name" value="Threonyl-trna Synthetase, Chain A, domain 2"/>
    <property type="match status" value="1"/>
</dbReference>
<dbReference type="SUPFAM" id="SSF55681">
    <property type="entry name" value="Class II aaRS and biotin synthetases"/>
    <property type="match status" value="1"/>
</dbReference>
<dbReference type="GO" id="GO:0070143">
    <property type="term" value="P:mitochondrial alanyl-tRNA aminoacylation"/>
    <property type="evidence" value="ECO:0007669"/>
    <property type="project" value="UniProtKB-UniRule"/>
</dbReference>
<dbReference type="SUPFAM" id="SSF50447">
    <property type="entry name" value="Translation proteins"/>
    <property type="match status" value="1"/>
</dbReference>
<keyword evidence="12" id="KW-0496">Mitochondrion</keyword>
<evidence type="ECO:0000256" key="3">
    <source>
        <dbReference type="ARBA" id="ARBA00022598"/>
    </source>
</evidence>
<comment type="cofactor">
    <cofactor evidence="12">
        <name>Zn(2+)</name>
        <dbReference type="ChEBI" id="CHEBI:29105"/>
    </cofactor>
    <text evidence="12">Binds 1 zinc ion per subunit.</text>
</comment>
<feature type="binding site" evidence="12">
    <location>
        <position position="605"/>
    </location>
    <ligand>
        <name>Zn(2+)</name>
        <dbReference type="ChEBI" id="CHEBI:29105"/>
    </ligand>
</feature>
<dbReference type="InterPro" id="IPR018164">
    <property type="entry name" value="Ala-tRNA-synth_IIc_N"/>
</dbReference>
<comment type="function">
    <text evidence="12">Catalyzes the attachment of alanine to tRNA(Ala) in a two-step reaction: alanine is first activated by ATP to form Ala-AMP and then transferred to the acceptor end of tRNA(Ala). Also edits incorrectly charged tRNA(Ala) via its editing domain.</text>
</comment>
<feature type="binding site" evidence="12">
    <location>
        <position position="725"/>
    </location>
    <ligand>
        <name>Zn(2+)</name>
        <dbReference type="ChEBI" id="CHEBI:29105"/>
    </ligand>
</feature>
<dbReference type="InterPro" id="IPR012947">
    <property type="entry name" value="tRNA_SAD"/>
</dbReference>
<dbReference type="FunFam" id="3.30.980.10:FF:000004">
    <property type="entry name" value="Alanine--tRNA ligase, cytoplasmic"/>
    <property type="match status" value="1"/>
</dbReference>
<dbReference type="SUPFAM" id="SSF55186">
    <property type="entry name" value="ThrRS/AlaRS common domain"/>
    <property type="match status" value="1"/>
</dbReference>
<keyword evidence="9 12" id="KW-0648">Protein biosynthesis</keyword>
<dbReference type="Gene3D" id="2.40.30.130">
    <property type="match status" value="1"/>
</dbReference>
<comment type="caution">
    <text evidence="14">The sequence shown here is derived from an EMBL/GenBank/DDBJ whole genome shotgun (WGS) entry which is preliminary data.</text>
</comment>
<evidence type="ECO:0000256" key="10">
    <source>
        <dbReference type="ARBA" id="ARBA00023146"/>
    </source>
</evidence>
<evidence type="ECO:0000256" key="6">
    <source>
        <dbReference type="ARBA" id="ARBA00022833"/>
    </source>
</evidence>
<protein>
    <recommendedName>
        <fullName evidence="12">Alanine--tRNA ligase</fullName>
        <ecNumber evidence="12">6.1.1.7</ecNumber>
    </recommendedName>
    <alternativeName>
        <fullName evidence="12">Alanyl-tRNA synthetase</fullName>
        <shortName evidence="12">AlaRS</shortName>
    </alternativeName>
</protein>
<dbReference type="GO" id="GO:0005739">
    <property type="term" value="C:mitochondrion"/>
    <property type="evidence" value="ECO:0007669"/>
    <property type="project" value="UniProtKB-SubCell"/>
</dbReference>
<dbReference type="PRINTS" id="PR00980">
    <property type="entry name" value="TRNASYNTHALA"/>
</dbReference>
<dbReference type="AlphaFoldDB" id="A0A9W7Y674"/>
<accession>A0A9W7Y674</accession>
<dbReference type="Pfam" id="PF02272">
    <property type="entry name" value="DHHA1"/>
    <property type="match status" value="1"/>
</dbReference>
<keyword evidence="4 12" id="KW-0479">Metal-binding</keyword>
<keyword evidence="6 12" id="KW-0862">Zinc</keyword>
<dbReference type="PANTHER" id="PTHR11777:SF9">
    <property type="entry name" value="ALANINE--TRNA LIGASE, CYTOPLASMIC"/>
    <property type="match status" value="1"/>
</dbReference>
<proteinExistence type="inferred from homology"/>
<evidence type="ECO:0000256" key="5">
    <source>
        <dbReference type="ARBA" id="ARBA00022741"/>
    </source>
</evidence>
<dbReference type="InterPro" id="IPR050058">
    <property type="entry name" value="Ala-tRNA_ligase"/>
</dbReference>
<dbReference type="InterPro" id="IPR002318">
    <property type="entry name" value="Ala-tRNA-lgiase_IIc"/>
</dbReference>
<comment type="subunit">
    <text evidence="12">Monomer.</text>
</comment>
<keyword evidence="15" id="KW-1185">Reference proteome</keyword>
<dbReference type="GO" id="GO:0008270">
    <property type="term" value="F:zinc ion binding"/>
    <property type="evidence" value="ECO:0007669"/>
    <property type="project" value="UniProtKB-UniRule"/>
</dbReference>
<dbReference type="PROSITE" id="PS50860">
    <property type="entry name" value="AA_TRNA_LIGASE_II_ALA"/>
    <property type="match status" value="1"/>
</dbReference>
<dbReference type="InterPro" id="IPR018165">
    <property type="entry name" value="Ala-tRNA-synth_IIc_core"/>
</dbReference>
<evidence type="ECO:0000256" key="2">
    <source>
        <dbReference type="ARBA" id="ARBA00022555"/>
    </source>
</evidence>
<keyword evidence="5 12" id="KW-0547">Nucleotide-binding</keyword>
<evidence type="ECO:0000256" key="7">
    <source>
        <dbReference type="ARBA" id="ARBA00022840"/>
    </source>
</evidence>
<keyword evidence="3 12" id="KW-0436">Ligase</keyword>
<comment type="domain">
    <text evidence="12">Consists of three domains; the N-terminal catalytic domain, the editing domain and the C-terminal C-Ala domain. The editing domain removes incorrectly charged amino acids, while the C-Ala domain, along with tRNA(Ala), serves as a bridge to cooperatively bring together the editing and aminoacylation centers thus stimulating deacylation of misacylated tRNAs.</text>
</comment>
<evidence type="ECO:0000256" key="1">
    <source>
        <dbReference type="ARBA" id="ARBA00008429"/>
    </source>
</evidence>
<dbReference type="GO" id="GO:0000049">
    <property type="term" value="F:tRNA binding"/>
    <property type="evidence" value="ECO:0007669"/>
    <property type="project" value="UniProtKB-KW"/>
</dbReference>
<dbReference type="CDD" id="cd00673">
    <property type="entry name" value="AlaRS_core"/>
    <property type="match status" value="1"/>
</dbReference>
<dbReference type="HAMAP" id="MF_00036_B">
    <property type="entry name" value="Ala_tRNA_synth_B"/>
    <property type="match status" value="1"/>
</dbReference>
<organism evidence="14 15">
    <name type="scientific">Coemansia erecta</name>
    <dbReference type="NCBI Taxonomy" id="147472"/>
    <lineage>
        <taxon>Eukaryota</taxon>
        <taxon>Fungi</taxon>
        <taxon>Fungi incertae sedis</taxon>
        <taxon>Zoopagomycota</taxon>
        <taxon>Kickxellomycotina</taxon>
        <taxon>Kickxellomycetes</taxon>
        <taxon>Kickxellales</taxon>
        <taxon>Kickxellaceae</taxon>
        <taxon>Coemansia</taxon>
    </lineage>
</organism>
<keyword evidence="12" id="KW-0963">Cytoplasm</keyword>
<dbReference type="GO" id="GO:0004813">
    <property type="term" value="F:alanine-tRNA ligase activity"/>
    <property type="evidence" value="ECO:0007669"/>
    <property type="project" value="UniProtKB-UniRule"/>
</dbReference>
<dbReference type="SUPFAM" id="SSF101353">
    <property type="entry name" value="Putative anticodon-binding domain of alanyl-tRNA synthetase (AlaRS)"/>
    <property type="match status" value="1"/>
</dbReference>
<dbReference type="Pfam" id="PF01411">
    <property type="entry name" value="tRNA-synt_2c"/>
    <property type="match status" value="1"/>
</dbReference>
<keyword evidence="8 12" id="KW-0694">RNA-binding</keyword>
<sequence>MTNTEWTGTKVRDTFIEYFKSQGHTFVPSSATVPHDDPTLLFTNAGMNQYKPIFQGTVEPSSDFAKLTRACNSQKCIRAGGKHNDLDDVGKDVYHHTFFEMLGNWSFGDYFKKEAIGFAWELLTKVYGLDPERLYVTYFEGSAKDGLPVDNEAKQYWLDIGLPESRILPFGSKENFWEMGEVGPCGPCSEIHFDRIGGRDAASLVNMDDPDVLEIWNLVFMEFNREADGSLRSLPHKHIDTGMGLERLVSVLQNKRSNYDTDVFMPLFETIQKMTGSRPYTGNVGADDKDGVDMAYRVIADHIRTLTFAIADGGIPSNDGRGYVLRRILRRGVRYARRKFPIELGNFFARLVDTVVENMGDAFPEIAKNTDMIKAILCEEEESFARTLDRGERLFEQTVAKMPEDVNVIPGASVWRLYDTYGFPVDLTRIMAEESGLRVDEAEFEIERERSREISKQKKGGDDGAVKVELDVHTIAHLNGQNVAKTDDEPKYSKRSVEATVLAVFDGKEFPQSETRSISTNPDDAPVIGVLLDRTNFYAEQGGQECDTGSLVSSDMSSEFTVESVKVYNGYVLHTGFLKYGSIKVGDVVEAQYDVQRRLPIRNNHSATHVLNLALRKVLTSEQPDQKGSLVAPDRLRFDFMCKNPIKPEEIRDIEAMCNKAILDNLAVYAKEVPLSEAREIYGLRAVFGEVYPDPVRVVSVGADIDAILKNPKNPEWENYSVEFCGGTHVSRTSDISVFVVIEESSIAKGIRRIIAVTGEEARQAQLLQKSLANEVKRLHSLKGAELDGEIKRLAKVLDPAAISVYEKHLLRTEFEDIRKQFDDAEKAAKALASKQAVDQVKQVVEQNPDQEVFVIQLPAAGKAMAQAAMHIRNLKNKAAYFIAVDGPRVAHQCVVGKPLIERGLKASEWAKCVSEIVGGKNGGKDESATGSGIEVANVDEAIKAAEEYARKQL</sequence>
<evidence type="ECO:0000256" key="8">
    <source>
        <dbReference type="ARBA" id="ARBA00022884"/>
    </source>
</evidence>
<dbReference type="GO" id="GO:0002161">
    <property type="term" value="F:aminoacyl-tRNA deacylase activity"/>
    <property type="evidence" value="ECO:0007669"/>
    <property type="project" value="TreeGrafter"/>
</dbReference>
<dbReference type="Gene3D" id="3.30.930.10">
    <property type="entry name" value="Bira Bifunctional Protein, Domain 2"/>
    <property type="match status" value="1"/>
</dbReference>
<dbReference type="GO" id="GO:0005524">
    <property type="term" value="F:ATP binding"/>
    <property type="evidence" value="ECO:0007669"/>
    <property type="project" value="UniProtKB-UniRule"/>
</dbReference>
<comment type="catalytic activity">
    <reaction evidence="11 12">
        <text>tRNA(Ala) + L-alanine + ATP = L-alanyl-tRNA(Ala) + AMP + diphosphate</text>
        <dbReference type="Rhea" id="RHEA:12540"/>
        <dbReference type="Rhea" id="RHEA-COMP:9657"/>
        <dbReference type="Rhea" id="RHEA-COMP:9923"/>
        <dbReference type="ChEBI" id="CHEBI:30616"/>
        <dbReference type="ChEBI" id="CHEBI:33019"/>
        <dbReference type="ChEBI" id="CHEBI:57972"/>
        <dbReference type="ChEBI" id="CHEBI:78442"/>
        <dbReference type="ChEBI" id="CHEBI:78497"/>
        <dbReference type="ChEBI" id="CHEBI:456215"/>
        <dbReference type="EC" id="6.1.1.7"/>
    </reaction>
</comment>
<dbReference type="NCBIfam" id="TIGR00344">
    <property type="entry name" value="alaS"/>
    <property type="match status" value="1"/>
</dbReference>
<dbReference type="EMBL" id="JANBOJ010000023">
    <property type="protein sequence ID" value="KAJ1724703.1"/>
    <property type="molecule type" value="Genomic_DNA"/>
</dbReference>
<evidence type="ECO:0000256" key="12">
    <source>
        <dbReference type="HAMAP-Rule" id="MF_03133"/>
    </source>
</evidence>
<dbReference type="InterPro" id="IPR018162">
    <property type="entry name" value="Ala-tRNA-ligase_IIc_anticod-bd"/>
</dbReference>
<dbReference type="FunFam" id="2.40.30.130:FF:000004">
    <property type="entry name" value="Alanine--tRNA ligase"/>
    <property type="match status" value="1"/>
</dbReference>
<comment type="subcellular location">
    <subcellularLocation>
        <location evidence="12">Mitochondrion</location>
    </subcellularLocation>
    <subcellularLocation>
        <location evidence="12">Cytoplasm</location>
    </subcellularLocation>
</comment>
<dbReference type="OrthoDB" id="2423964at2759"/>
<evidence type="ECO:0000259" key="13">
    <source>
        <dbReference type="PROSITE" id="PS50860"/>
    </source>
</evidence>
<gene>
    <name evidence="12 14" type="primary">ALA1</name>
    <name evidence="14" type="ORF">LPJ53_001064</name>
</gene>
<dbReference type="Pfam" id="PF07973">
    <property type="entry name" value="tRNA_SAD"/>
    <property type="match status" value="1"/>
</dbReference>
<dbReference type="InterPro" id="IPR023033">
    <property type="entry name" value="Ala_tRNA_ligase_euk/bac"/>
</dbReference>
<dbReference type="InterPro" id="IPR003156">
    <property type="entry name" value="DHHA1_dom"/>
</dbReference>
<dbReference type="InterPro" id="IPR018163">
    <property type="entry name" value="Thr/Ala-tRNA-synth_IIc_edit"/>
</dbReference>
<evidence type="ECO:0000256" key="11">
    <source>
        <dbReference type="ARBA" id="ARBA00048300"/>
    </source>
</evidence>
<dbReference type="SMART" id="SM00863">
    <property type="entry name" value="tRNA_SAD"/>
    <property type="match status" value="1"/>
</dbReference>
<evidence type="ECO:0000256" key="4">
    <source>
        <dbReference type="ARBA" id="ARBA00022723"/>
    </source>
</evidence>
<evidence type="ECO:0000256" key="9">
    <source>
        <dbReference type="ARBA" id="ARBA00022917"/>
    </source>
</evidence>
<dbReference type="FunFam" id="3.30.930.10:FF:000011">
    <property type="entry name" value="Alanine--tRNA ligase, cytoplasmic"/>
    <property type="match status" value="1"/>
</dbReference>
<dbReference type="InterPro" id="IPR059090">
    <property type="entry name" value="ALA1_helical"/>
</dbReference>
<dbReference type="EC" id="6.1.1.7" evidence="12"/>
<keyword evidence="10 12" id="KW-0030">Aminoacyl-tRNA synthetase</keyword>
<evidence type="ECO:0000313" key="15">
    <source>
        <dbReference type="Proteomes" id="UP001149813"/>
    </source>
</evidence>
<feature type="binding site" evidence="12">
    <location>
        <position position="609"/>
    </location>
    <ligand>
        <name>Zn(2+)</name>
        <dbReference type="ChEBI" id="CHEBI:29105"/>
    </ligand>
</feature>
<comment type="similarity">
    <text evidence="1">Belongs to the class-II aminoacyl-tRNA synthetase family. Alax-L subfamily.</text>
</comment>
<name>A0A9W7Y674_9FUNG</name>
<dbReference type="Pfam" id="PF26023">
    <property type="entry name" value="ALA1"/>
    <property type="match status" value="1"/>
</dbReference>
<keyword evidence="2 12" id="KW-0820">tRNA-binding</keyword>
<feature type="binding site" evidence="12">
    <location>
        <position position="729"/>
    </location>
    <ligand>
        <name>Zn(2+)</name>
        <dbReference type="ChEBI" id="CHEBI:29105"/>
    </ligand>
</feature>